<protein>
    <submittedName>
        <fullName evidence="1">Uncharacterized protein</fullName>
    </submittedName>
</protein>
<comment type="caution">
    <text evidence="1">The sequence shown here is derived from an EMBL/GenBank/DDBJ whole genome shotgun (WGS) entry which is preliminary data.</text>
</comment>
<evidence type="ECO:0000313" key="2">
    <source>
        <dbReference type="Proteomes" id="UP000622890"/>
    </source>
</evidence>
<keyword evidence="2" id="KW-1185">Reference proteome</keyword>
<proteinExistence type="predicted"/>
<dbReference type="RefSeq" id="WP_200592106.1">
    <property type="nucleotide sequence ID" value="NZ_JAEPBG010000004.1"/>
</dbReference>
<dbReference type="EMBL" id="JAEPBG010000004">
    <property type="protein sequence ID" value="MBK4735338.1"/>
    <property type="molecule type" value="Genomic_DNA"/>
</dbReference>
<gene>
    <name evidence="1" type="ORF">JJB74_12005</name>
</gene>
<dbReference type="Proteomes" id="UP000622890">
    <property type="component" value="Unassembled WGS sequence"/>
</dbReference>
<organism evidence="1 2">
    <name type="scientific">Noviherbaspirillum pedocola</name>
    <dbReference type="NCBI Taxonomy" id="2801341"/>
    <lineage>
        <taxon>Bacteria</taxon>
        <taxon>Pseudomonadati</taxon>
        <taxon>Pseudomonadota</taxon>
        <taxon>Betaproteobacteria</taxon>
        <taxon>Burkholderiales</taxon>
        <taxon>Oxalobacteraceae</taxon>
        <taxon>Noviherbaspirillum</taxon>
    </lineage>
</organism>
<reference evidence="1" key="1">
    <citation type="submission" date="2021-01" db="EMBL/GenBank/DDBJ databases">
        <title>Genome sequence of strain Noviherbaspirillum sp. DKR-6.</title>
        <authorList>
            <person name="Chaudhary D.K."/>
        </authorList>
    </citation>
    <scope>NUCLEOTIDE SEQUENCE</scope>
    <source>
        <strain evidence="1">DKR-6</strain>
    </source>
</reference>
<accession>A0A934T0V0</accession>
<evidence type="ECO:0000313" key="1">
    <source>
        <dbReference type="EMBL" id="MBK4735338.1"/>
    </source>
</evidence>
<name>A0A934T0V0_9BURK</name>
<dbReference type="AlphaFoldDB" id="A0A934T0V0"/>
<sequence>MSRLTMQTVASLPQDFPRADLVREVLSNYEMCSELVAQIVAEVRKEQLRSPLISTPEIVEMRLDLARRFGWGCFPGELEWIFRNVVRELGCDMPSSLVP</sequence>